<dbReference type="Pfam" id="PF11578">
    <property type="entry name" value="DUF3237"/>
    <property type="match status" value="1"/>
</dbReference>
<organism evidence="1 4">
    <name type="scientific">Rouxiella silvae</name>
    <dbReference type="NCBI Taxonomy" id="1646373"/>
    <lineage>
        <taxon>Bacteria</taxon>
        <taxon>Pseudomonadati</taxon>
        <taxon>Pseudomonadota</taxon>
        <taxon>Gammaproteobacteria</taxon>
        <taxon>Enterobacterales</taxon>
        <taxon>Yersiniaceae</taxon>
        <taxon>Rouxiella</taxon>
    </lineage>
</organism>
<reference evidence="1" key="4">
    <citation type="submission" date="2022-09" db="EMBL/GenBank/DDBJ databases">
        <title>Rouxiella aceris sp. nov., isolated from tree sap and emended description of the genus Rhouxiella.</title>
        <authorList>
            <person name="Kim I.S."/>
        </authorList>
    </citation>
    <scope>NUCLEOTIDE SEQUENCE</scope>
    <source>
        <strain evidence="1">SAP-2</strain>
    </source>
</reference>
<reference evidence="1" key="3">
    <citation type="submission" date="2020-11" db="EMBL/GenBank/DDBJ databases">
        <authorList>
            <person name="Lee S.D."/>
        </authorList>
    </citation>
    <scope>NUCLEOTIDE SEQUENCE</scope>
    <source>
        <strain evidence="1">SAP-2</strain>
    </source>
</reference>
<reference evidence="2 3" key="2">
    <citation type="journal article" date="2017" name="Int. J. Syst. Evol. Microbiol.">
        <title>Rouxiella badensis sp. nov. and Rouxiella silvae sp. nov. isolated from peat bog soil in Germany and emendation of the genus description.</title>
        <authorList>
            <person name="Le Fleche-Mateos A."/>
            <person name="Kugler J.H."/>
            <person name="Hansen S.H."/>
            <person name="Syldatk C."/>
            <person name="Hausmann R."/>
            <person name="Lomprez F."/>
            <person name="Vandenbogaert M."/>
            <person name="Manuguerra J.C."/>
            <person name="Grimont P.A."/>
        </authorList>
    </citation>
    <scope>NUCLEOTIDE SEQUENCE [LARGE SCALE GENOMIC DNA]</scope>
    <source>
        <strain evidence="2 3">213</strain>
    </source>
</reference>
<dbReference type="RefSeq" id="WP_055781291.1">
    <property type="nucleotide sequence ID" value="NZ_CBCSCF010000019.1"/>
</dbReference>
<evidence type="ECO:0000313" key="1">
    <source>
        <dbReference type="EMBL" id="MBF6636931.1"/>
    </source>
</evidence>
<dbReference type="EMBL" id="JADMKS010000003">
    <property type="protein sequence ID" value="MBF6636931.1"/>
    <property type="molecule type" value="Genomic_DNA"/>
</dbReference>
<dbReference type="Proteomes" id="UP000192722">
    <property type="component" value="Unassembled WGS sequence"/>
</dbReference>
<dbReference type="Gene3D" id="2.40.160.20">
    <property type="match status" value="1"/>
</dbReference>
<proteinExistence type="predicted"/>
<comment type="caution">
    <text evidence="1">The sequence shown here is derived from an EMBL/GenBank/DDBJ whole genome shotgun (WGS) entry which is preliminary data.</text>
</comment>
<dbReference type="EMBL" id="MRWD01000009">
    <property type="protein sequence ID" value="ORJ22258.1"/>
    <property type="molecule type" value="Genomic_DNA"/>
</dbReference>
<evidence type="ECO:0000313" key="2">
    <source>
        <dbReference type="EMBL" id="ORJ22258.1"/>
    </source>
</evidence>
<dbReference type="AlphaFoldDB" id="A0AA41BWC8"/>
<name>A0AA41BWC8_9GAMM</name>
<gene>
    <name evidence="2" type="ORF">BS639_05275</name>
    <name evidence="1" type="ORF">ITX54_09730</name>
</gene>
<evidence type="ECO:0000313" key="3">
    <source>
        <dbReference type="Proteomes" id="UP000192722"/>
    </source>
</evidence>
<dbReference type="PANTHER" id="PTHR37315">
    <property type="entry name" value="UPF0311 PROTEIN BLR7842"/>
    <property type="match status" value="1"/>
</dbReference>
<accession>A0AA41BWC8</accession>
<dbReference type="Proteomes" id="UP000705283">
    <property type="component" value="Unassembled WGS sequence"/>
</dbReference>
<protein>
    <submittedName>
        <fullName evidence="1">DUF3237 family protein</fullName>
    </submittedName>
</protein>
<dbReference type="InterPro" id="IPR020915">
    <property type="entry name" value="UPF0311"/>
</dbReference>
<evidence type="ECO:0000313" key="4">
    <source>
        <dbReference type="Proteomes" id="UP000705283"/>
    </source>
</evidence>
<sequence length="155" mass="17481">MHPELKHSFSVEIRVDKPTVINATADGGKRQLIAILEGKVTGRITGSVLPGGIDSQIVHSDGTCHLSARYGLQTSQGCVYIENNGIRRIPEAWRNKLFEEDMSFFNQIPPEEIYFKAVPKFEVYSETLRWMTESIFVCIGQRTAEGVSLNFYEIL</sequence>
<reference evidence="2" key="1">
    <citation type="submission" date="2016-12" db="EMBL/GenBank/DDBJ databases">
        <authorList>
            <person name="Le Fleche-Mateos A."/>
        </authorList>
    </citation>
    <scope>NUCLEOTIDE SEQUENCE</scope>
    <source>
        <strain evidence="2">213</strain>
    </source>
</reference>
<keyword evidence="3" id="KW-1185">Reference proteome</keyword>
<dbReference type="PANTHER" id="PTHR37315:SF1">
    <property type="entry name" value="UPF0311 PROTEIN BLR7842"/>
    <property type="match status" value="1"/>
</dbReference>